<dbReference type="PANTHER" id="PTHR34464">
    <property type="entry name" value="OS09G0376300 PROTEIN"/>
    <property type="match status" value="1"/>
</dbReference>
<comment type="caution">
    <text evidence="2">The sequence shown here is derived from an EMBL/GenBank/DDBJ whole genome shotgun (WGS) entry which is preliminary data.</text>
</comment>
<organism evidence="2 3">
    <name type="scientific">Marchantia polymorpha subsp. ruderalis</name>
    <dbReference type="NCBI Taxonomy" id="1480154"/>
    <lineage>
        <taxon>Eukaryota</taxon>
        <taxon>Viridiplantae</taxon>
        <taxon>Streptophyta</taxon>
        <taxon>Embryophyta</taxon>
        <taxon>Marchantiophyta</taxon>
        <taxon>Marchantiopsida</taxon>
        <taxon>Marchantiidae</taxon>
        <taxon>Marchantiales</taxon>
        <taxon>Marchantiaceae</taxon>
        <taxon>Marchantia</taxon>
    </lineage>
</organism>
<feature type="region of interest" description="Disordered" evidence="1">
    <location>
        <begin position="14"/>
        <end position="77"/>
    </location>
</feature>
<evidence type="ECO:0000256" key="1">
    <source>
        <dbReference type="SAM" id="MobiDB-lite"/>
    </source>
</evidence>
<feature type="compositionally biased region" description="Basic and acidic residues" evidence="1">
    <location>
        <begin position="32"/>
        <end position="42"/>
    </location>
</feature>
<evidence type="ECO:0000313" key="2">
    <source>
        <dbReference type="EMBL" id="OAE24366.1"/>
    </source>
</evidence>
<sequence>MLAMVGALSGMFKKPGARVPDALSSSTSQSAEDVRARSKDSENVQYQSSNSRGRMPGLCGVDSSRSRDRRRSREDRNWQDKKMDHEFDFVLVPSDGVYMSGSESDDSDWSVGWFEPHSASFTDNEDEEKFQVLVPSYRASAAELNPPIHKSESKDSNTPPWASLLSNLTQYTNSGNPAKSEPPAELALLLPSLSLYLVEEKLRNRTSACHVLPSAGQLDSGAVGGEDVCTALRRSRGSTSSKRRKVCAEHAIGRGWVPYTGSRNCGCVSEGVEYIETSATDDAVAWLVRADMQKQLDLWLQSLTSNN</sequence>
<keyword evidence="3" id="KW-1185">Reference proteome</keyword>
<dbReference type="Proteomes" id="UP000077202">
    <property type="component" value="Unassembled WGS sequence"/>
</dbReference>
<feature type="compositionally biased region" description="Polar residues" evidence="1">
    <location>
        <begin position="43"/>
        <end position="52"/>
    </location>
</feature>
<gene>
    <name evidence="2" type="ORF">AXG93_4343s1330</name>
</gene>
<dbReference type="EMBL" id="LVLJ01002613">
    <property type="protein sequence ID" value="OAE24366.1"/>
    <property type="molecule type" value="Genomic_DNA"/>
</dbReference>
<name>A0A176VWV6_MARPO</name>
<reference evidence="2" key="1">
    <citation type="submission" date="2016-03" db="EMBL/GenBank/DDBJ databases">
        <title>Mechanisms controlling the formation of the plant cell surface in tip-growing cells are functionally conserved among land plants.</title>
        <authorList>
            <person name="Honkanen S."/>
            <person name="Jones V.A."/>
            <person name="Morieri G."/>
            <person name="Champion C."/>
            <person name="Hetherington A.J."/>
            <person name="Kelly S."/>
            <person name="Saint-Marcoux D."/>
            <person name="Proust H."/>
            <person name="Prescott H."/>
            <person name="Dolan L."/>
        </authorList>
    </citation>
    <scope>NUCLEOTIDE SEQUENCE [LARGE SCALE GENOMIC DNA]</scope>
    <source>
        <tissue evidence="2">Whole gametophyte</tissue>
    </source>
</reference>
<proteinExistence type="predicted"/>
<dbReference type="PANTHER" id="PTHR34464:SF3">
    <property type="entry name" value="OS09G0376300 PROTEIN"/>
    <property type="match status" value="1"/>
</dbReference>
<evidence type="ECO:0000313" key="3">
    <source>
        <dbReference type="Proteomes" id="UP000077202"/>
    </source>
</evidence>
<dbReference type="AlphaFoldDB" id="A0A176VWV6"/>
<accession>A0A176VWV6</accession>
<protein>
    <submittedName>
        <fullName evidence="2">Uncharacterized protein</fullName>
    </submittedName>
</protein>